<gene>
    <name evidence="1" type="ORF">WN944_007323</name>
</gene>
<protein>
    <submittedName>
        <fullName evidence="1">Uncharacterized protein</fullName>
    </submittedName>
</protein>
<reference evidence="1 2" key="1">
    <citation type="submission" date="2024-05" db="EMBL/GenBank/DDBJ databases">
        <title>Haplotype-resolved chromosome-level genome assembly of Huyou (Citrus changshanensis).</title>
        <authorList>
            <person name="Miao C."/>
            <person name="Chen W."/>
            <person name="Wu Y."/>
            <person name="Wang L."/>
            <person name="Zhao S."/>
            <person name="Grierson D."/>
            <person name="Xu C."/>
            <person name="Chen K."/>
        </authorList>
    </citation>
    <scope>NUCLEOTIDE SEQUENCE [LARGE SCALE GENOMIC DNA]</scope>
    <source>
        <strain evidence="1">01-14</strain>
        <tissue evidence="1">Leaf</tissue>
    </source>
</reference>
<keyword evidence="2" id="KW-1185">Reference proteome</keyword>
<accession>A0AAP0MNB0</accession>
<evidence type="ECO:0000313" key="2">
    <source>
        <dbReference type="Proteomes" id="UP001428341"/>
    </source>
</evidence>
<dbReference type="Proteomes" id="UP001428341">
    <property type="component" value="Unassembled WGS sequence"/>
</dbReference>
<dbReference type="EMBL" id="JBCGBO010000003">
    <property type="protein sequence ID" value="KAK9215318.1"/>
    <property type="molecule type" value="Genomic_DNA"/>
</dbReference>
<sequence length="123" mass="13451">MLPPLCQSSIGVLGEEWSGFAPRSLEAPTLLDYELMGSLDENSAQSLDQLWDLTKDFSAGIWWTLIFGTGTLLLHDEFLVRLNPATLPTPNEGSLGDCTVYIPVSRNSSNISWNASNAFEISS</sequence>
<dbReference type="AlphaFoldDB" id="A0AAP0MNB0"/>
<evidence type="ECO:0000313" key="1">
    <source>
        <dbReference type="EMBL" id="KAK9215318.1"/>
    </source>
</evidence>
<comment type="caution">
    <text evidence="1">The sequence shown here is derived from an EMBL/GenBank/DDBJ whole genome shotgun (WGS) entry which is preliminary data.</text>
</comment>
<proteinExistence type="predicted"/>
<organism evidence="1 2">
    <name type="scientific">Citrus x changshan-huyou</name>
    <dbReference type="NCBI Taxonomy" id="2935761"/>
    <lineage>
        <taxon>Eukaryota</taxon>
        <taxon>Viridiplantae</taxon>
        <taxon>Streptophyta</taxon>
        <taxon>Embryophyta</taxon>
        <taxon>Tracheophyta</taxon>
        <taxon>Spermatophyta</taxon>
        <taxon>Magnoliopsida</taxon>
        <taxon>eudicotyledons</taxon>
        <taxon>Gunneridae</taxon>
        <taxon>Pentapetalae</taxon>
        <taxon>rosids</taxon>
        <taxon>malvids</taxon>
        <taxon>Sapindales</taxon>
        <taxon>Rutaceae</taxon>
        <taxon>Aurantioideae</taxon>
        <taxon>Citrus</taxon>
    </lineage>
</organism>
<name>A0AAP0MNB0_9ROSI</name>